<dbReference type="OrthoDB" id="1910803at2759"/>
<dbReference type="SUPFAM" id="SSF143456">
    <property type="entry name" value="VC0467-like"/>
    <property type="match status" value="1"/>
</dbReference>
<evidence type="ECO:0000313" key="2">
    <source>
        <dbReference type="Proteomes" id="UP000189703"/>
    </source>
</evidence>
<dbReference type="STRING" id="4432.A0A1U8B870"/>
<protein>
    <submittedName>
        <fullName evidence="3">Uncharacterized protein LOC104611774 isoform X1</fullName>
    </submittedName>
</protein>
<feature type="chain" id="PRO_5010535292" evidence="1">
    <location>
        <begin position="32"/>
        <end position="1105"/>
    </location>
</feature>
<dbReference type="InterPro" id="IPR036249">
    <property type="entry name" value="Thioredoxin-like_sf"/>
</dbReference>
<accession>A0A1U8B870</accession>
<evidence type="ECO:0000313" key="3">
    <source>
        <dbReference type="RefSeq" id="XP_010277274.1"/>
    </source>
</evidence>
<evidence type="ECO:0000256" key="1">
    <source>
        <dbReference type="SAM" id="SignalP"/>
    </source>
</evidence>
<reference evidence="3" key="1">
    <citation type="submission" date="2025-08" db="UniProtKB">
        <authorList>
            <consortium name="RefSeq"/>
        </authorList>
    </citation>
    <scope>IDENTIFICATION</scope>
</reference>
<dbReference type="GeneID" id="104611774"/>
<dbReference type="KEGG" id="nnu:104611774"/>
<dbReference type="PANTHER" id="PTHR31984">
    <property type="entry name" value="TRANSPORTER, PUTATIVE (DUF179)-RELATED"/>
    <property type="match status" value="1"/>
</dbReference>
<dbReference type="AlphaFoldDB" id="A0A1U8B870"/>
<proteinExistence type="predicted"/>
<keyword evidence="1" id="KW-0732">Signal</keyword>
<dbReference type="SUPFAM" id="SSF52833">
    <property type="entry name" value="Thioredoxin-like"/>
    <property type="match status" value="2"/>
</dbReference>
<keyword evidence="2" id="KW-1185">Reference proteome</keyword>
<dbReference type="Proteomes" id="UP000189703">
    <property type="component" value="Unplaced"/>
</dbReference>
<dbReference type="InParanoid" id="A0A1U8B870"/>
<dbReference type="RefSeq" id="XP_010277274.1">
    <property type="nucleotide sequence ID" value="XM_010278972.2"/>
</dbReference>
<sequence length="1105" mass="124158">MKAPKLPACRAWGFLSMAFFLLIFFIDGVVAGSHRNGSLEWQILTKRNFSSQIRLHPNVLLFVSVPWSGEARSLMKEIAYLANREERVGPLKLMVIHRNTEKMLADVLGATGQITILCYHHSVSYKYQGRLRAQNILSSVYHLMSHQPEDLPIQTLDTAEDLEEFFSSTDKAVLLLEFCGWGTKLLRKGTNGSENAFVVQDVPDDGVVFGSIFDGETNAALLSSGRKYQKQGLENEKLTCEAENGLGGIPWLGGFTLANDTTPLEYDVGLCCTFEEFRRFQNFLSNFTTVAREFFLPPERQRFGMVSERSLLSFLGIGNSDPWLVMIHFSGCPNCSKIIKQGEDLRSALRMHHPLVIELEGEGHNLEPALPANRLSVILFVDRSSESVNTRRESVEAINALRELMLRNQFTNCMDGENNVNPLKSSAQASQYAPATKIVKLKDNMAAMVIKEGHSVALNNIVADEQIKSINDVLAYLLQKKEAKLSSLAKEVGFQLLSDDIEVKVAGLLPSQTETSQSYQIASEQPRREIIRSSVNMDTELLNAAVTTAVENKQQDVIADVKPSHPYNEEMFGTEEAIPSKYDQIIRDDEQSIANDSQTEDKSSMGIEKLGKNVVHHQDLKVCFFFSDGGYQLLRSLTAGSKIPSMVVMDPISQQHYVIPDETAFSYYSLVDFLYGFLNGSVPPYQHSESLDKVEREATHPPFVNLVFHEVDAIPRVTADTFPEMVLGSNLSDTENVHHAWEKDVLVLFSNSWCGFCQRMELVVREVYRSLKGYMNMLKSGSMRRHCVFINDNVKHVDELPLIYLMDCTLNDCGSLLKSFGQFHVCRNKQREIYPALMLFPAGVKNAVPYQGDTTVTNIIKFIAEHGSHSHNISNRILWTGAENGGRKMDPSKNSPTPTHAMTPVSKAEYHEVLLNDRIAGEISNGNKMGLEPLHDLHETIPHVVVGSILAATDKLLNAPPFDKSLILIVKVDREIGFQGLIINKHIKWDTFQELDKGLELLKKAPLSFGGPLMMKGMPLVSLAQKVTNSEYPEVRPSVYFLDQLATVQEIEHLKLGNQSISDYWFFLGYSSWGWEQLFNEIAQGAWHIGDDNYREQLDWPKVDN</sequence>
<name>A0A1U8B870_NELNU</name>
<dbReference type="Pfam" id="PF02622">
    <property type="entry name" value="DUF179"/>
    <property type="match status" value="1"/>
</dbReference>
<dbReference type="InterPro" id="IPR003774">
    <property type="entry name" value="AlgH-like"/>
</dbReference>
<feature type="signal peptide" evidence="1">
    <location>
        <begin position="1"/>
        <end position="31"/>
    </location>
</feature>
<dbReference type="eggNOG" id="ENOG502QUXX">
    <property type="taxonomic scope" value="Eukaryota"/>
</dbReference>
<gene>
    <name evidence="3" type="primary">LOC104611774</name>
</gene>
<dbReference type="PANTHER" id="PTHR31984:SF12">
    <property type="entry name" value="THIOREDOXIN DOMAIN-CONTAINING PROTEIN"/>
    <property type="match status" value="1"/>
</dbReference>
<organism evidence="2 3">
    <name type="scientific">Nelumbo nucifera</name>
    <name type="common">Sacred lotus</name>
    <dbReference type="NCBI Taxonomy" id="4432"/>
    <lineage>
        <taxon>Eukaryota</taxon>
        <taxon>Viridiplantae</taxon>
        <taxon>Streptophyta</taxon>
        <taxon>Embryophyta</taxon>
        <taxon>Tracheophyta</taxon>
        <taxon>Spermatophyta</taxon>
        <taxon>Magnoliopsida</taxon>
        <taxon>Proteales</taxon>
        <taxon>Nelumbonaceae</taxon>
        <taxon>Nelumbo</taxon>
    </lineage>
</organism>
<dbReference type="FunCoup" id="A0A1U8B870">
    <property type="interactions" value="2770"/>
</dbReference>
<dbReference type="Gene3D" id="3.40.1740.10">
    <property type="entry name" value="VC0467-like"/>
    <property type="match status" value="1"/>
</dbReference>
<dbReference type="Gene3D" id="3.40.30.10">
    <property type="entry name" value="Glutaredoxin"/>
    <property type="match status" value="2"/>
</dbReference>
<dbReference type="OMA" id="QHYVFPE"/>